<name>A0A0F9MRC4_9ZZZZ</name>
<dbReference type="AlphaFoldDB" id="A0A0F9MRC4"/>
<accession>A0A0F9MRC4</accession>
<evidence type="ECO:0000313" key="1">
    <source>
        <dbReference type="EMBL" id="KKN08244.1"/>
    </source>
</evidence>
<protein>
    <submittedName>
        <fullName evidence="1">Uncharacterized protein</fullName>
    </submittedName>
</protein>
<gene>
    <name evidence="1" type="ORF">LCGC14_1058680</name>
</gene>
<proteinExistence type="predicted"/>
<organism evidence="1">
    <name type="scientific">marine sediment metagenome</name>
    <dbReference type="NCBI Taxonomy" id="412755"/>
    <lineage>
        <taxon>unclassified sequences</taxon>
        <taxon>metagenomes</taxon>
        <taxon>ecological metagenomes</taxon>
    </lineage>
</organism>
<dbReference type="EMBL" id="LAZR01004478">
    <property type="protein sequence ID" value="KKN08244.1"/>
    <property type="molecule type" value="Genomic_DNA"/>
</dbReference>
<comment type="caution">
    <text evidence="1">The sequence shown here is derived from an EMBL/GenBank/DDBJ whole genome shotgun (WGS) entry which is preliminary data.</text>
</comment>
<sequence>MAKKSDEIRFGPQIGPSAHIAIRRDADGNEHKVVAGPLEDGASIMPGTEILRVSPKCRDGWHKVQPIYGPPQVATPAYRKGHDRIFGKKPDVGLA</sequence>
<reference evidence="1" key="1">
    <citation type="journal article" date="2015" name="Nature">
        <title>Complex archaea that bridge the gap between prokaryotes and eukaryotes.</title>
        <authorList>
            <person name="Spang A."/>
            <person name="Saw J.H."/>
            <person name="Jorgensen S.L."/>
            <person name="Zaremba-Niedzwiedzka K."/>
            <person name="Martijn J."/>
            <person name="Lind A.E."/>
            <person name="van Eijk R."/>
            <person name="Schleper C."/>
            <person name="Guy L."/>
            <person name="Ettema T.J."/>
        </authorList>
    </citation>
    <scope>NUCLEOTIDE SEQUENCE</scope>
</reference>